<evidence type="ECO:0000313" key="2">
    <source>
        <dbReference type="Proteomes" id="UP000004410"/>
    </source>
</evidence>
<dbReference type="Proteomes" id="UP000004410">
    <property type="component" value="Unassembled WGS sequence"/>
</dbReference>
<sequence>MDELNILLSKLNGNDYKIIRQLVSILHRYLERRGRL</sequence>
<evidence type="ECO:0000313" key="1">
    <source>
        <dbReference type="EMBL" id="EDN77575.1"/>
    </source>
</evidence>
<dbReference type="PaxDb" id="411470-RUMGNA_02179"/>
<reference evidence="1 2" key="1">
    <citation type="submission" date="2007-04" db="EMBL/GenBank/DDBJ databases">
        <authorList>
            <person name="Fulton L."/>
            <person name="Clifton S."/>
            <person name="Fulton B."/>
            <person name="Xu J."/>
            <person name="Minx P."/>
            <person name="Pepin K.H."/>
            <person name="Johnson M."/>
            <person name="Thiruvilangam P."/>
            <person name="Bhonagiri V."/>
            <person name="Nash W.E."/>
            <person name="Mardis E.R."/>
            <person name="Wilson R.K."/>
        </authorList>
    </citation>
    <scope>NUCLEOTIDE SEQUENCE [LARGE SCALE GENOMIC DNA]</scope>
    <source>
        <strain evidence="1 2">ATCC 29149</strain>
    </source>
</reference>
<organism evidence="1 2">
    <name type="scientific">Mediterraneibacter gnavus (strain ATCC 29149 / DSM 114966 / JCM 6515 / VPI C7-9)</name>
    <name type="common">Ruminococcus gnavus</name>
    <dbReference type="NCBI Taxonomy" id="411470"/>
    <lineage>
        <taxon>Bacteria</taxon>
        <taxon>Bacillati</taxon>
        <taxon>Bacillota</taxon>
        <taxon>Clostridia</taxon>
        <taxon>Lachnospirales</taxon>
        <taxon>Lachnospiraceae</taxon>
        <taxon>Mediterraneibacter</taxon>
    </lineage>
</organism>
<accession>A7B3P9</accession>
<comment type="caution">
    <text evidence="1">The sequence shown here is derived from an EMBL/GenBank/DDBJ whole genome shotgun (WGS) entry which is preliminary data.</text>
</comment>
<protein>
    <submittedName>
        <fullName evidence="1">Uncharacterized protein</fullName>
    </submittedName>
</protein>
<name>A7B3P9_MEDG7</name>
<reference evidence="1 2" key="2">
    <citation type="submission" date="2007-06" db="EMBL/GenBank/DDBJ databases">
        <title>Draft genome sequence of Ruminococcus gnavus (ATCC 29149).</title>
        <authorList>
            <person name="Sudarsanam P."/>
            <person name="Ley R."/>
            <person name="Guruge J."/>
            <person name="Turnbaugh P.J."/>
            <person name="Mahowald M."/>
            <person name="Liep D."/>
            <person name="Gordon J."/>
        </authorList>
    </citation>
    <scope>NUCLEOTIDE SEQUENCE [LARGE SCALE GENOMIC DNA]</scope>
    <source>
        <strain evidence="1 2">ATCC 29149</strain>
    </source>
</reference>
<dbReference type="EMBL" id="AAYG02000016">
    <property type="protein sequence ID" value="EDN77575.1"/>
    <property type="molecule type" value="Genomic_DNA"/>
</dbReference>
<dbReference type="AlphaFoldDB" id="A7B3P9"/>
<gene>
    <name evidence="1" type="ORF">RUMGNA_02179</name>
</gene>
<proteinExistence type="predicted"/>